<gene>
    <name evidence="4" type="ORF">A2719_00645</name>
</gene>
<feature type="binding site" evidence="3">
    <location>
        <begin position="188"/>
        <end position="190"/>
    </location>
    <ligand>
        <name>substrate</name>
    </ligand>
</feature>
<dbReference type="Gene3D" id="3.40.1180.10">
    <property type="entry name" value="Decaprenyl diphosphate synthase-like"/>
    <property type="match status" value="1"/>
</dbReference>
<dbReference type="PROSITE" id="PS01066">
    <property type="entry name" value="UPP_SYNTHASE"/>
    <property type="match status" value="1"/>
</dbReference>
<comment type="subunit">
    <text evidence="3">Homodimer.</text>
</comment>
<feature type="binding site" evidence="3">
    <location>
        <position position="201"/>
    </location>
    <ligand>
        <name>Mg(2+)</name>
        <dbReference type="ChEBI" id="CHEBI:18420"/>
    </ligand>
</feature>
<feature type="binding site" evidence="3">
    <location>
        <position position="182"/>
    </location>
    <ligand>
        <name>substrate</name>
    </ligand>
</feature>
<dbReference type="GO" id="GO:0016094">
    <property type="term" value="P:polyprenol biosynthetic process"/>
    <property type="evidence" value="ECO:0007669"/>
    <property type="project" value="TreeGrafter"/>
</dbReference>
<reference evidence="4 5" key="1">
    <citation type="journal article" date="2016" name="Nat. Commun.">
        <title>Thousands of microbial genomes shed light on interconnected biogeochemical processes in an aquifer system.</title>
        <authorList>
            <person name="Anantharaman K."/>
            <person name="Brown C.T."/>
            <person name="Hug L.A."/>
            <person name="Sharon I."/>
            <person name="Castelle C.J."/>
            <person name="Probst A.J."/>
            <person name="Thomas B.C."/>
            <person name="Singh A."/>
            <person name="Wilkins M.J."/>
            <person name="Karaoz U."/>
            <person name="Brodie E.L."/>
            <person name="Williams K.H."/>
            <person name="Hubbard S.S."/>
            <person name="Banfield J.F."/>
        </authorList>
    </citation>
    <scope>NUCLEOTIDE SEQUENCE [LARGE SCALE GENOMIC DNA]</scope>
</reference>
<evidence type="ECO:0000256" key="2">
    <source>
        <dbReference type="ARBA" id="ARBA00038453"/>
    </source>
</evidence>
<dbReference type="NCBIfam" id="TIGR00055">
    <property type="entry name" value="uppS"/>
    <property type="match status" value="1"/>
</dbReference>
<comment type="caution">
    <text evidence="3">Lacks conserved residue(s) required for the propagation of feature annotation.</text>
</comment>
<dbReference type="GO" id="GO:0045547">
    <property type="term" value="F:ditrans,polycis-polyprenyl diphosphate synthase [(2E,6E)-farnesyl diphosphate specific] activity"/>
    <property type="evidence" value="ECO:0007669"/>
    <property type="project" value="TreeGrafter"/>
</dbReference>
<dbReference type="Pfam" id="PF01255">
    <property type="entry name" value="Prenyltransf"/>
    <property type="match status" value="1"/>
</dbReference>
<feature type="binding site" evidence="3">
    <location>
        <position position="25"/>
    </location>
    <ligand>
        <name>substrate</name>
    </ligand>
</feature>
<feature type="binding site" evidence="3">
    <location>
        <begin position="65"/>
        <end position="67"/>
    </location>
    <ligand>
        <name>substrate</name>
    </ligand>
</feature>
<dbReference type="SUPFAM" id="SSF64005">
    <property type="entry name" value="Undecaprenyl diphosphate synthase"/>
    <property type="match status" value="1"/>
</dbReference>
<feature type="binding site" evidence="3">
    <location>
        <begin position="21"/>
        <end position="24"/>
    </location>
    <ligand>
        <name>substrate</name>
    </ligand>
</feature>
<keyword evidence="3" id="KW-0479">Metal-binding</keyword>
<feature type="active site" description="Proton acceptor" evidence="3">
    <location>
        <position position="68"/>
    </location>
</feature>
<protein>
    <recommendedName>
        <fullName evidence="3">Isoprenyl transferase</fullName>
        <ecNumber evidence="3">2.5.1.-</ecNumber>
    </recommendedName>
</protein>
<dbReference type="PANTHER" id="PTHR10291">
    <property type="entry name" value="DEHYDRODOLICHYL DIPHOSPHATE SYNTHASE FAMILY MEMBER"/>
    <property type="match status" value="1"/>
</dbReference>
<organism evidence="4 5">
    <name type="scientific">Candidatus Ryanbacteria bacterium RIFCSPHIGHO2_01_FULL_45_22</name>
    <dbReference type="NCBI Taxonomy" id="1802114"/>
    <lineage>
        <taxon>Bacteria</taxon>
        <taxon>Candidatus Ryaniibacteriota</taxon>
    </lineage>
</organism>
<feature type="binding site" evidence="3">
    <location>
        <position position="69"/>
    </location>
    <ligand>
        <name>substrate</name>
    </ligand>
</feature>
<sequence length="233" mass="26586">MEPAEKQEHIIPRCMGIIMDGNRRWARAHGKLPFDGHAAGYEKMKDMLGWAREAGISHIILYAFSSENWNRAPEEVSYLMKLLKRACVDEVAHFKKENARIRVIGDRSRFSKDITDAIENAEEQTKNCTGETLVLAVSYSGRDELVEAARKLCGKTPAEITKETFAKELWTDGIPDPDLIIRTSGEQRLSGFLLWQAAYSELFFTKTLWPDFTRDEFEKALAFFASTKRNFGV</sequence>
<dbReference type="PANTHER" id="PTHR10291:SF43">
    <property type="entry name" value="DEHYDRODOLICHYL DIPHOSPHATE SYNTHASE COMPLEX SUBUNIT DHDDS"/>
    <property type="match status" value="1"/>
</dbReference>
<dbReference type="AlphaFoldDB" id="A0A1G2FYP4"/>
<dbReference type="STRING" id="1802114.A2719_00645"/>
<feature type="binding site" evidence="3">
    <location>
        <position position="37"/>
    </location>
    <ligand>
        <name>substrate</name>
    </ligand>
</feature>
<proteinExistence type="inferred from homology"/>
<comment type="function">
    <text evidence="3">Catalyzes the condensation of isopentenyl diphosphate (IPP) with allylic pyrophosphates generating different type of terpenoids.</text>
</comment>
<name>A0A1G2FYP4_9BACT</name>
<evidence type="ECO:0000256" key="3">
    <source>
        <dbReference type="HAMAP-Rule" id="MF_01139"/>
    </source>
</evidence>
<dbReference type="EC" id="2.5.1.-" evidence="3"/>
<dbReference type="HAMAP" id="MF_01139">
    <property type="entry name" value="ISPT"/>
    <property type="match status" value="1"/>
</dbReference>
<keyword evidence="1 3" id="KW-0808">Transferase</keyword>
<evidence type="ECO:0000313" key="5">
    <source>
        <dbReference type="Proteomes" id="UP000177480"/>
    </source>
</evidence>
<dbReference type="GO" id="GO:0000287">
    <property type="term" value="F:magnesium ion binding"/>
    <property type="evidence" value="ECO:0007669"/>
    <property type="project" value="UniProtKB-UniRule"/>
</dbReference>
<feature type="active site" evidence="3">
    <location>
        <position position="20"/>
    </location>
</feature>
<accession>A0A1G2FYP4</accession>
<dbReference type="InterPro" id="IPR036424">
    <property type="entry name" value="UPP_synth-like_sf"/>
</dbReference>
<dbReference type="Proteomes" id="UP000177480">
    <property type="component" value="Unassembled WGS sequence"/>
</dbReference>
<comment type="cofactor">
    <cofactor evidence="3">
        <name>Mg(2+)</name>
        <dbReference type="ChEBI" id="CHEBI:18420"/>
    </cofactor>
    <text evidence="3">Binds 2 magnesium ions per subunit.</text>
</comment>
<evidence type="ECO:0000313" key="4">
    <source>
        <dbReference type="EMBL" id="OGZ43193.1"/>
    </source>
</evidence>
<feature type="binding site" evidence="3">
    <location>
        <position position="20"/>
    </location>
    <ligand>
        <name>Mg(2+)</name>
        <dbReference type="ChEBI" id="CHEBI:18420"/>
    </ligand>
</feature>
<comment type="similarity">
    <text evidence="2">Belongs to the UPP synthase family. Z-FPP synthase subfamily.</text>
</comment>
<dbReference type="CDD" id="cd00475">
    <property type="entry name" value="Cis_IPPS"/>
    <property type="match status" value="1"/>
</dbReference>
<feature type="binding site" evidence="3">
    <location>
        <position position="71"/>
    </location>
    <ligand>
        <name>substrate</name>
    </ligand>
</feature>
<dbReference type="InterPro" id="IPR018520">
    <property type="entry name" value="UPP_synth-like_CS"/>
</dbReference>
<comment type="caution">
    <text evidence="4">The sequence shown here is derived from an EMBL/GenBank/DDBJ whole genome shotgun (WGS) entry which is preliminary data.</text>
</comment>
<keyword evidence="3" id="KW-0460">Magnesium</keyword>
<dbReference type="InterPro" id="IPR001441">
    <property type="entry name" value="UPP_synth-like"/>
</dbReference>
<dbReference type="EMBL" id="MHNK01000019">
    <property type="protein sequence ID" value="OGZ43193.1"/>
    <property type="molecule type" value="Genomic_DNA"/>
</dbReference>
<evidence type="ECO:0000256" key="1">
    <source>
        <dbReference type="ARBA" id="ARBA00022679"/>
    </source>
</evidence>